<reference evidence="7 8" key="1">
    <citation type="submission" date="2020-10" db="EMBL/GenBank/DDBJ databases">
        <title>Genome sequencing of Massilia sp. LPB0304.</title>
        <authorList>
            <person name="Kim J."/>
        </authorList>
    </citation>
    <scope>NUCLEOTIDE SEQUENCE [LARGE SCALE GENOMIC DNA]</scope>
    <source>
        <strain evidence="7 8">LPB0304</strain>
    </source>
</reference>
<evidence type="ECO:0000256" key="1">
    <source>
        <dbReference type="ARBA" id="ARBA00004651"/>
    </source>
</evidence>
<evidence type="ECO:0000259" key="6">
    <source>
        <dbReference type="PROSITE" id="PS50928"/>
    </source>
</evidence>
<protein>
    <submittedName>
        <fullName evidence="7">ABC transporter permease</fullName>
    </submittedName>
</protein>
<keyword evidence="5" id="KW-0813">Transport</keyword>
<feature type="transmembrane region" description="Helical" evidence="5">
    <location>
        <begin position="203"/>
        <end position="224"/>
    </location>
</feature>
<dbReference type="Gene3D" id="1.10.3720.10">
    <property type="entry name" value="MetI-like"/>
    <property type="match status" value="1"/>
</dbReference>
<dbReference type="CDD" id="cd06261">
    <property type="entry name" value="TM_PBP2"/>
    <property type="match status" value="1"/>
</dbReference>
<dbReference type="InterPro" id="IPR049783">
    <property type="entry name" value="ABC_perm_TupB-like"/>
</dbReference>
<keyword evidence="8" id="KW-1185">Reference proteome</keyword>
<keyword evidence="3 5" id="KW-1133">Transmembrane helix</keyword>
<organism evidence="7 8">
    <name type="scientific">Massilia litorea</name>
    <dbReference type="NCBI Taxonomy" id="2769491"/>
    <lineage>
        <taxon>Bacteria</taxon>
        <taxon>Pseudomonadati</taxon>
        <taxon>Pseudomonadota</taxon>
        <taxon>Betaproteobacteria</taxon>
        <taxon>Burkholderiales</taxon>
        <taxon>Oxalobacteraceae</taxon>
        <taxon>Telluria group</taxon>
        <taxon>Massilia</taxon>
    </lineage>
</organism>
<dbReference type="PROSITE" id="PS50928">
    <property type="entry name" value="ABC_TM1"/>
    <property type="match status" value="1"/>
</dbReference>
<dbReference type="KEGG" id="mlir:LPB04_09755"/>
<comment type="similarity">
    <text evidence="5">Belongs to the binding-protein-dependent transport system permease family.</text>
</comment>
<feature type="transmembrane region" description="Helical" evidence="5">
    <location>
        <begin position="96"/>
        <end position="122"/>
    </location>
</feature>
<proteinExistence type="inferred from homology"/>
<dbReference type="EMBL" id="CP062941">
    <property type="protein sequence ID" value="QOL51507.1"/>
    <property type="molecule type" value="Genomic_DNA"/>
</dbReference>
<dbReference type="InterPro" id="IPR035906">
    <property type="entry name" value="MetI-like_sf"/>
</dbReference>
<feature type="transmembrane region" description="Helical" evidence="5">
    <location>
        <begin position="63"/>
        <end position="84"/>
    </location>
</feature>
<gene>
    <name evidence="7" type="ORF">LPB04_09755</name>
</gene>
<dbReference type="GO" id="GO:0055085">
    <property type="term" value="P:transmembrane transport"/>
    <property type="evidence" value="ECO:0007669"/>
    <property type="project" value="InterPro"/>
</dbReference>
<evidence type="ECO:0000313" key="7">
    <source>
        <dbReference type="EMBL" id="QOL51507.1"/>
    </source>
</evidence>
<dbReference type="Proteomes" id="UP000593875">
    <property type="component" value="Chromosome"/>
</dbReference>
<dbReference type="NCBIfam" id="NF038017">
    <property type="entry name" value="ABC_perm1"/>
    <property type="match status" value="1"/>
</dbReference>
<evidence type="ECO:0000256" key="3">
    <source>
        <dbReference type="ARBA" id="ARBA00022989"/>
    </source>
</evidence>
<name>A0A7L9U9D8_9BURK</name>
<dbReference type="PANTHER" id="PTHR43632:SF1">
    <property type="entry name" value="PERMEASE COMPONENT OF TUNGSTATE ABC TRANSPORTER"/>
    <property type="match status" value="1"/>
</dbReference>
<keyword evidence="2 5" id="KW-0812">Transmembrane</keyword>
<comment type="subcellular location">
    <subcellularLocation>
        <location evidence="1 5">Cell membrane</location>
        <topology evidence="1 5">Multi-pass membrane protein</topology>
    </subcellularLocation>
</comment>
<keyword evidence="4 5" id="KW-0472">Membrane</keyword>
<dbReference type="GO" id="GO:0005886">
    <property type="term" value="C:plasma membrane"/>
    <property type="evidence" value="ECO:0007669"/>
    <property type="project" value="UniProtKB-SubCell"/>
</dbReference>
<dbReference type="SUPFAM" id="SSF161098">
    <property type="entry name" value="MetI-like"/>
    <property type="match status" value="1"/>
</dbReference>
<evidence type="ECO:0000313" key="8">
    <source>
        <dbReference type="Proteomes" id="UP000593875"/>
    </source>
</evidence>
<dbReference type="PANTHER" id="PTHR43632">
    <property type="entry name" value="PERMEASE COMPONENT OF TUNGSTATE ABC TRANSPORTER"/>
    <property type="match status" value="1"/>
</dbReference>
<evidence type="ECO:0000256" key="2">
    <source>
        <dbReference type="ARBA" id="ARBA00022692"/>
    </source>
</evidence>
<accession>A0A7L9U9D8</accession>
<evidence type="ECO:0000256" key="5">
    <source>
        <dbReference type="RuleBase" id="RU363032"/>
    </source>
</evidence>
<feature type="domain" description="ABC transmembrane type-1" evidence="6">
    <location>
        <begin position="25"/>
        <end position="221"/>
    </location>
</feature>
<dbReference type="Pfam" id="PF00528">
    <property type="entry name" value="BPD_transp_1"/>
    <property type="match status" value="1"/>
</dbReference>
<dbReference type="RefSeq" id="WP_193688481.1">
    <property type="nucleotide sequence ID" value="NZ_CP062941.1"/>
</dbReference>
<dbReference type="AlphaFoldDB" id="A0A7L9U9D8"/>
<dbReference type="InterPro" id="IPR000515">
    <property type="entry name" value="MetI-like"/>
</dbReference>
<sequence>MPLFDATAHAFALLFSGDAALWRIIWVSLKTSVIGLLLATPPAVLLGYAIAMHRFPGRRIAIWLAQCALSLPTVLIGLLLYLLLSRRGPLGPLEWLFSQSGIILGQFVVGLPVLLAFTLAAVQALDARYAETARALGASRWRVMATVLHEARYGVMAAVISGFGRVISEVGCALMVGGNIEGETRTITTAIALETSKGDFAQGIALGIVLVALALLMNGALMLLQGEAHTAGGRT</sequence>
<evidence type="ECO:0000256" key="4">
    <source>
        <dbReference type="ARBA" id="ARBA00023136"/>
    </source>
</evidence>
<feature type="transmembrane region" description="Helical" evidence="5">
    <location>
        <begin position="33"/>
        <end position="51"/>
    </location>
</feature>